<name>A0A9P0ZT88_CUSEU</name>
<keyword evidence="6" id="KW-0805">Transcription regulation</keyword>
<evidence type="ECO:0000313" key="11">
    <source>
        <dbReference type="Proteomes" id="UP001152484"/>
    </source>
</evidence>
<evidence type="ECO:0000256" key="5">
    <source>
        <dbReference type="ARBA" id="ARBA00022490"/>
    </source>
</evidence>
<dbReference type="GO" id="GO:0005737">
    <property type="term" value="C:cytoplasm"/>
    <property type="evidence" value="ECO:0007669"/>
    <property type="project" value="UniProtKB-SubCell"/>
</dbReference>
<dbReference type="AlphaFoldDB" id="A0A9P0ZT88"/>
<dbReference type="PANTHER" id="PTHR15975">
    <property type="entry name" value="CCR4-NOT TRANSCRIPTION COMPLEX SUBUNIT 11"/>
    <property type="match status" value="1"/>
</dbReference>
<dbReference type="Proteomes" id="UP001152484">
    <property type="component" value="Unassembled WGS sequence"/>
</dbReference>
<evidence type="ECO:0000256" key="2">
    <source>
        <dbReference type="ARBA" id="ARBA00004496"/>
    </source>
</evidence>
<dbReference type="GO" id="GO:0005634">
    <property type="term" value="C:nucleus"/>
    <property type="evidence" value="ECO:0007669"/>
    <property type="project" value="UniProtKB-SubCell"/>
</dbReference>
<proteinExistence type="inferred from homology"/>
<comment type="subcellular location">
    <subcellularLocation>
        <location evidence="2">Cytoplasm</location>
    </subcellularLocation>
    <subcellularLocation>
        <location evidence="1">Nucleus</location>
    </subcellularLocation>
</comment>
<keyword evidence="11" id="KW-1185">Reference proteome</keyword>
<reference evidence="10" key="1">
    <citation type="submission" date="2022-07" db="EMBL/GenBank/DDBJ databases">
        <authorList>
            <person name="Macas J."/>
            <person name="Novak P."/>
            <person name="Neumann P."/>
        </authorList>
    </citation>
    <scope>NUCLEOTIDE SEQUENCE</scope>
</reference>
<evidence type="ECO:0000256" key="6">
    <source>
        <dbReference type="ARBA" id="ARBA00023015"/>
    </source>
</evidence>
<gene>
    <name evidence="10" type="ORF">CEURO_LOCUS18661</name>
</gene>
<evidence type="ECO:0000313" key="10">
    <source>
        <dbReference type="EMBL" id="CAH9109969.1"/>
    </source>
</evidence>
<keyword evidence="5" id="KW-0963">Cytoplasm</keyword>
<keyword evidence="8" id="KW-0804">Transcription</keyword>
<evidence type="ECO:0000256" key="1">
    <source>
        <dbReference type="ARBA" id="ARBA00004123"/>
    </source>
</evidence>
<evidence type="ECO:0000256" key="4">
    <source>
        <dbReference type="ARBA" id="ARBA00014872"/>
    </source>
</evidence>
<dbReference type="EMBL" id="CAMAPE010000053">
    <property type="protein sequence ID" value="CAH9109969.1"/>
    <property type="molecule type" value="Genomic_DNA"/>
</dbReference>
<dbReference type="PANTHER" id="PTHR15975:SF0">
    <property type="entry name" value="CCR4-NOT TRANSCRIPTION COMPLEX SUBUNIT 11"/>
    <property type="match status" value="1"/>
</dbReference>
<evidence type="ECO:0000256" key="3">
    <source>
        <dbReference type="ARBA" id="ARBA00008030"/>
    </source>
</evidence>
<comment type="similarity">
    <text evidence="3">Belongs to the CNOT11 family.</text>
</comment>
<protein>
    <recommendedName>
        <fullName evidence="4">CCR4-NOT transcription complex subunit 11</fullName>
    </recommendedName>
</protein>
<sequence>MARKEDSVALLKLLKLGEDEGKSFESIVEEEFRSEFKPIRYNEVCYTLASILEGKVLNPSKRLVAFAIIHQAFSSPKLSSNPFLPFLINAACDQKADKCERAFILHLLECATIKEKSYLQAATSSLTTYVLKKSFQEFMKSCDPSKYDFPTIEGLQKKLKVNDSPERSKKNSCVRNAKETVSLFNTKHVRNAIPDPDVPLGCDSNSAKFDSEPKIGCGDVDEAIIGLISNMSLKWLKPQWIRPFPPRLPLLDSDLVWLNLDDKDHHLLWDHGMCGLELLTKAFKSPLNPSEEKQILMDLETIPMLVYHCGLTPITLVELVEKNPSIAVEALVKLVNSPVIANYFTALVDNEMSPHSMKVVYNLTQDDNVKLPTEFIRSCITKSISSCKNIKDDESSQKRRARLVCVFIQNLIEKDNSIVGRELLNEVRSFCMQFSGTIEADKLLRLLGTLRNNNNNDDDNPA</sequence>
<dbReference type="InterPro" id="IPR019312">
    <property type="entry name" value="CNOT11"/>
</dbReference>
<evidence type="ECO:0000256" key="8">
    <source>
        <dbReference type="ARBA" id="ARBA00023163"/>
    </source>
</evidence>
<accession>A0A9P0ZT88</accession>
<keyword evidence="9" id="KW-0539">Nucleus</keyword>
<organism evidence="10 11">
    <name type="scientific">Cuscuta europaea</name>
    <name type="common">European dodder</name>
    <dbReference type="NCBI Taxonomy" id="41803"/>
    <lineage>
        <taxon>Eukaryota</taxon>
        <taxon>Viridiplantae</taxon>
        <taxon>Streptophyta</taxon>
        <taxon>Embryophyta</taxon>
        <taxon>Tracheophyta</taxon>
        <taxon>Spermatophyta</taxon>
        <taxon>Magnoliopsida</taxon>
        <taxon>eudicotyledons</taxon>
        <taxon>Gunneridae</taxon>
        <taxon>Pentapetalae</taxon>
        <taxon>asterids</taxon>
        <taxon>lamiids</taxon>
        <taxon>Solanales</taxon>
        <taxon>Convolvulaceae</taxon>
        <taxon>Cuscuteae</taxon>
        <taxon>Cuscuta</taxon>
        <taxon>Cuscuta subgen. Cuscuta</taxon>
    </lineage>
</organism>
<dbReference type="GO" id="GO:0031047">
    <property type="term" value="P:regulatory ncRNA-mediated gene silencing"/>
    <property type="evidence" value="ECO:0007669"/>
    <property type="project" value="UniProtKB-KW"/>
</dbReference>
<evidence type="ECO:0000256" key="7">
    <source>
        <dbReference type="ARBA" id="ARBA00023158"/>
    </source>
</evidence>
<evidence type="ECO:0000256" key="9">
    <source>
        <dbReference type="ARBA" id="ARBA00023242"/>
    </source>
</evidence>
<dbReference type="GO" id="GO:0030014">
    <property type="term" value="C:CCR4-NOT complex"/>
    <property type="evidence" value="ECO:0007669"/>
    <property type="project" value="InterPro"/>
</dbReference>
<keyword evidence="7" id="KW-0943">RNA-mediated gene silencing</keyword>
<dbReference type="OrthoDB" id="10265389at2759"/>
<dbReference type="Pfam" id="PF10155">
    <property type="entry name" value="CNOT11"/>
    <property type="match status" value="1"/>
</dbReference>
<comment type="caution">
    <text evidence="10">The sequence shown here is derived from an EMBL/GenBank/DDBJ whole genome shotgun (WGS) entry which is preliminary data.</text>
</comment>